<proteinExistence type="predicted"/>
<feature type="chain" id="PRO_5014818089" evidence="1">
    <location>
        <begin position="18"/>
        <end position="70"/>
    </location>
</feature>
<name>A0A2M4CE90_9DIPT</name>
<feature type="signal peptide" evidence="1">
    <location>
        <begin position="1"/>
        <end position="17"/>
    </location>
</feature>
<evidence type="ECO:0000313" key="2">
    <source>
        <dbReference type="EMBL" id="MBW63666.1"/>
    </source>
</evidence>
<protein>
    <submittedName>
        <fullName evidence="2">Putative secreted protein</fullName>
    </submittedName>
</protein>
<sequence length="70" mass="7261">MLLVCVLCLRFSVFNLGYVVASGRCAVAQLATAAGKKGRTDSAIVVVVAVTVNNQQPTTNAIKEASPPRA</sequence>
<reference evidence="2" key="1">
    <citation type="submission" date="2018-01" db="EMBL/GenBank/DDBJ databases">
        <title>An insight into the sialome of Amazonian anophelines.</title>
        <authorList>
            <person name="Ribeiro J.M."/>
            <person name="Scarpassa V."/>
            <person name="Calvo E."/>
        </authorList>
    </citation>
    <scope>NUCLEOTIDE SEQUENCE</scope>
    <source>
        <tissue evidence="2">Salivary glands</tissue>
    </source>
</reference>
<keyword evidence="1" id="KW-0732">Signal</keyword>
<evidence type="ECO:0000256" key="1">
    <source>
        <dbReference type="SAM" id="SignalP"/>
    </source>
</evidence>
<organism evidence="2">
    <name type="scientific">Anopheles marajoara</name>
    <dbReference type="NCBI Taxonomy" id="58244"/>
    <lineage>
        <taxon>Eukaryota</taxon>
        <taxon>Metazoa</taxon>
        <taxon>Ecdysozoa</taxon>
        <taxon>Arthropoda</taxon>
        <taxon>Hexapoda</taxon>
        <taxon>Insecta</taxon>
        <taxon>Pterygota</taxon>
        <taxon>Neoptera</taxon>
        <taxon>Endopterygota</taxon>
        <taxon>Diptera</taxon>
        <taxon>Nematocera</taxon>
        <taxon>Culicoidea</taxon>
        <taxon>Culicidae</taxon>
        <taxon>Anophelinae</taxon>
        <taxon>Anopheles</taxon>
    </lineage>
</organism>
<dbReference type="EMBL" id="GGFJ01014525">
    <property type="protein sequence ID" value="MBW63666.1"/>
    <property type="molecule type" value="Transcribed_RNA"/>
</dbReference>
<accession>A0A2M4CE90</accession>
<dbReference type="AlphaFoldDB" id="A0A2M4CE90"/>